<dbReference type="GeneID" id="92357157"/>
<dbReference type="Proteomes" id="UP000674143">
    <property type="component" value="Unassembled WGS sequence"/>
</dbReference>
<dbReference type="RefSeq" id="XP_067059873.1">
    <property type="nucleotide sequence ID" value="XM_067203223.1"/>
</dbReference>
<organism evidence="3 4">
    <name type="scientific">Leishmania orientalis</name>
    <dbReference type="NCBI Taxonomy" id="2249476"/>
    <lineage>
        <taxon>Eukaryota</taxon>
        <taxon>Discoba</taxon>
        <taxon>Euglenozoa</taxon>
        <taxon>Kinetoplastea</taxon>
        <taxon>Metakinetoplastina</taxon>
        <taxon>Trypanosomatida</taxon>
        <taxon>Trypanosomatidae</taxon>
        <taxon>Leishmaniinae</taxon>
        <taxon>Leishmania</taxon>
    </lineage>
</organism>
<sequence length="244" mass="27440">MKNAGRRRASVNLARERGKSIVAAPVSTRPTASASKGAVMQFVSKGARSDMELMFDRLSSLDKSAQSDAITGKGLAQLLSETGVSASSLECMVLLWKLGATQQGCIMWPEWLISMYAHGIESIMQLRQKLDEWVKHVRESGGTFLLMYNYLYDYIRGEDDRCMTLTKAIHGWDVFFSTNERYTEWKAWALINVKRTVSRDLWRQVGIFFTADTASVQSYSDQVTALPWPSEIADFVERDSVPAS</sequence>
<reference evidence="4" key="1">
    <citation type="journal article" date="2021" name="Microbiol. Resour. Announc.">
        <title>LGAAP: Leishmaniinae Genome Assembly and Annotation Pipeline.</title>
        <authorList>
            <person name="Almutairi H."/>
            <person name="Urbaniak M.D."/>
            <person name="Bates M.D."/>
            <person name="Jariyapan N."/>
            <person name="Kwakye-Nuako G."/>
            <person name="Thomaz-Soccol V."/>
            <person name="Al-Salem W.S."/>
            <person name="Dillon R.J."/>
            <person name="Bates P.A."/>
            <person name="Gatherer D."/>
        </authorList>
    </citation>
    <scope>NUCLEOTIDE SEQUENCE [LARGE SCALE GENOMIC DNA]</scope>
</reference>
<dbReference type="PANTHER" id="PTHR12281">
    <property type="entry name" value="RP42 RELATED"/>
    <property type="match status" value="1"/>
</dbReference>
<dbReference type="InterPro" id="IPR042460">
    <property type="entry name" value="DCN1-like_PONY"/>
</dbReference>
<dbReference type="KEGG" id="loi:92357157"/>
<dbReference type="InterPro" id="IPR005176">
    <property type="entry name" value="PONY_dom"/>
</dbReference>
<evidence type="ECO:0000313" key="4">
    <source>
        <dbReference type="Proteomes" id="UP000674143"/>
    </source>
</evidence>
<evidence type="ECO:0000313" key="3">
    <source>
        <dbReference type="EMBL" id="KAG5468071.1"/>
    </source>
</evidence>
<reference evidence="4" key="2">
    <citation type="journal article" date="2021" name="Sci. Data">
        <title>Chromosome-scale genome sequencing, assembly and annotation of six genomes from subfamily Leishmaniinae.</title>
        <authorList>
            <person name="Almutairi H."/>
            <person name="Urbaniak M.D."/>
            <person name="Bates M.D."/>
            <person name="Jariyapan N."/>
            <person name="Kwakye-Nuako G."/>
            <person name="Thomaz Soccol V."/>
            <person name="Al-Salem W.S."/>
            <person name="Dillon R.J."/>
            <person name="Bates P.A."/>
            <person name="Gatherer D."/>
        </authorList>
    </citation>
    <scope>NUCLEOTIDE SEQUENCE [LARGE SCALE GENOMIC DNA]</scope>
</reference>
<dbReference type="SMR" id="A0A836GZK6"/>
<dbReference type="GO" id="GO:0000151">
    <property type="term" value="C:ubiquitin ligase complex"/>
    <property type="evidence" value="ECO:0007669"/>
    <property type="project" value="TreeGrafter"/>
</dbReference>
<comment type="caution">
    <text evidence="3">The sequence shown here is derived from an EMBL/GenBank/DDBJ whole genome shotgun (WGS) entry which is preliminary data.</text>
</comment>
<evidence type="ECO:0000259" key="2">
    <source>
        <dbReference type="PROSITE" id="PS51229"/>
    </source>
</evidence>
<dbReference type="GO" id="GO:0032182">
    <property type="term" value="F:ubiquitin-like protein binding"/>
    <property type="evidence" value="ECO:0007669"/>
    <property type="project" value="TreeGrafter"/>
</dbReference>
<dbReference type="Gene3D" id="1.10.238.10">
    <property type="entry name" value="EF-hand"/>
    <property type="match status" value="1"/>
</dbReference>
<dbReference type="GO" id="GO:0031624">
    <property type="term" value="F:ubiquitin conjugating enzyme binding"/>
    <property type="evidence" value="ECO:0007669"/>
    <property type="project" value="TreeGrafter"/>
</dbReference>
<proteinExistence type="predicted"/>
<keyword evidence="4" id="KW-1185">Reference proteome</keyword>
<dbReference type="AlphaFoldDB" id="A0A836GZK6"/>
<dbReference type="PROSITE" id="PS51229">
    <property type="entry name" value="DCUN1"/>
    <property type="match status" value="1"/>
</dbReference>
<dbReference type="InterPro" id="IPR014764">
    <property type="entry name" value="DCN-prot"/>
</dbReference>
<dbReference type="GO" id="GO:0097602">
    <property type="term" value="F:cullin family protein binding"/>
    <property type="evidence" value="ECO:0007669"/>
    <property type="project" value="TreeGrafter"/>
</dbReference>
<protein>
    <recommendedName>
        <fullName evidence="1">Defective in cullin neddylation protein</fullName>
    </recommendedName>
</protein>
<gene>
    <name evidence="3" type="ORF">LSCM4_01160</name>
</gene>
<dbReference type="Pfam" id="PF03556">
    <property type="entry name" value="Cullin_binding"/>
    <property type="match status" value="1"/>
</dbReference>
<accession>A0A836GZK6</accession>
<dbReference type="PANTHER" id="PTHR12281:SF34">
    <property type="entry name" value="DEFECTIVE IN CULLIN NEDDYLATION PROTEIN"/>
    <property type="match status" value="1"/>
</dbReference>
<evidence type="ECO:0000256" key="1">
    <source>
        <dbReference type="RuleBase" id="RU410713"/>
    </source>
</evidence>
<comment type="function">
    <text evidence="1">Neddylation of cullins play an essential role in the regulation of SCF-type complexes activity.</text>
</comment>
<dbReference type="EMBL" id="JAFHLR010000034">
    <property type="protein sequence ID" value="KAG5468071.1"/>
    <property type="molecule type" value="Genomic_DNA"/>
</dbReference>
<dbReference type="Gene3D" id="1.10.238.200">
    <property type="entry name" value="Cullin, PONY binding domain"/>
    <property type="match status" value="1"/>
</dbReference>
<dbReference type="GO" id="GO:0045116">
    <property type="term" value="P:protein neddylation"/>
    <property type="evidence" value="ECO:0007669"/>
    <property type="project" value="TreeGrafter"/>
</dbReference>
<name>A0A836GZK6_9TRYP</name>
<feature type="domain" description="DCUN1" evidence="2">
    <location>
        <begin position="46"/>
        <end position="240"/>
    </location>
</feature>